<dbReference type="InterPro" id="IPR000760">
    <property type="entry name" value="Inositol_monophosphatase-like"/>
</dbReference>
<evidence type="ECO:0000259" key="14">
    <source>
        <dbReference type="Pfam" id="PF21760"/>
    </source>
</evidence>
<dbReference type="InterPro" id="IPR005791">
    <property type="entry name" value="SecD"/>
</dbReference>
<evidence type="ECO:0000256" key="12">
    <source>
        <dbReference type="SAM" id="MobiDB-lite"/>
    </source>
</evidence>
<evidence type="ECO:0000259" key="15">
    <source>
        <dbReference type="Pfam" id="PF22599"/>
    </source>
</evidence>
<dbReference type="SMART" id="SM01323">
    <property type="entry name" value="YajC"/>
    <property type="match status" value="1"/>
</dbReference>
<comment type="similarity">
    <text evidence="1">Belongs to the inositol monophosphatase superfamily.</text>
</comment>
<evidence type="ECO:0000256" key="2">
    <source>
        <dbReference type="ARBA" id="ARBA00022448"/>
    </source>
</evidence>
<dbReference type="Pfam" id="PF07549">
    <property type="entry name" value="Sec_GG"/>
    <property type="match status" value="1"/>
</dbReference>
<dbReference type="Pfam" id="PF02699">
    <property type="entry name" value="YajC"/>
    <property type="match status" value="1"/>
</dbReference>
<dbReference type="GO" id="GO:0046872">
    <property type="term" value="F:metal ion binding"/>
    <property type="evidence" value="ECO:0007669"/>
    <property type="project" value="UniProtKB-KW"/>
</dbReference>
<feature type="transmembrane region" description="Helical" evidence="13">
    <location>
        <begin position="556"/>
        <end position="575"/>
    </location>
</feature>
<dbReference type="OrthoDB" id="6415805at2759"/>
<dbReference type="InterPro" id="IPR048631">
    <property type="entry name" value="SecD_1st"/>
</dbReference>
<keyword evidence="2" id="KW-0813">Transport</keyword>
<feature type="region of interest" description="Disordered" evidence="12">
    <location>
        <begin position="893"/>
        <end position="925"/>
    </location>
</feature>
<protein>
    <submittedName>
        <fullName evidence="16">SecD protein</fullName>
    </submittedName>
</protein>
<dbReference type="InterPro" id="IPR055344">
    <property type="entry name" value="SecD_SecF_C_bact"/>
</dbReference>
<evidence type="ECO:0000256" key="8">
    <source>
        <dbReference type="ARBA" id="ARBA00022989"/>
    </source>
</evidence>
<dbReference type="EMBL" id="CAJNJA010048678">
    <property type="protein sequence ID" value="CAE7832827.1"/>
    <property type="molecule type" value="Genomic_DNA"/>
</dbReference>
<dbReference type="Pfam" id="PF00459">
    <property type="entry name" value="Inositol_P"/>
    <property type="match status" value="1"/>
</dbReference>
<feature type="compositionally biased region" description="Acidic residues" evidence="12">
    <location>
        <begin position="659"/>
        <end position="669"/>
    </location>
</feature>
<keyword evidence="6 11" id="KW-0460">Magnesium</keyword>
<keyword evidence="10 13" id="KW-0472">Membrane</keyword>
<evidence type="ECO:0000256" key="1">
    <source>
        <dbReference type="ARBA" id="ARBA00009759"/>
    </source>
</evidence>
<name>A0A812ZKH6_9DINO</name>
<dbReference type="PANTHER" id="PTHR30081">
    <property type="entry name" value="PROTEIN-EXPORT MEMBRANE PROTEIN SEC"/>
    <property type="match status" value="1"/>
</dbReference>
<dbReference type="InterPro" id="IPR022646">
    <property type="entry name" value="SecD/SecF_CS"/>
</dbReference>
<dbReference type="FunFam" id="3.30.1360.200:FF:000002">
    <property type="entry name" value="Preprotein translocase subunit SecD"/>
    <property type="match status" value="1"/>
</dbReference>
<feature type="transmembrane region" description="Helical" evidence="13">
    <location>
        <begin position="1078"/>
        <end position="1103"/>
    </location>
</feature>
<dbReference type="GO" id="GO:0015450">
    <property type="term" value="F:protein-transporting ATPase activity"/>
    <property type="evidence" value="ECO:0007669"/>
    <property type="project" value="InterPro"/>
</dbReference>
<evidence type="ECO:0000256" key="7">
    <source>
        <dbReference type="ARBA" id="ARBA00022927"/>
    </source>
</evidence>
<reference evidence="16" key="1">
    <citation type="submission" date="2021-02" db="EMBL/GenBank/DDBJ databases">
        <authorList>
            <person name="Dougan E. K."/>
            <person name="Rhodes N."/>
            <person name="Thang M."/>
            <person name="Chan C."/>
        </authorList>
    </citation>
    <scope>NUCLEOTIDE SEQUENCE</scope>
</reference>
<sequence length="1105" mass="117731">MRIDPKQVEAAIAEVAAEVVLPRFRALAAHEVRDKGVNDFVTVADEEAEAALAARLPDLLPGSWVLGEEMVARGEVPLRALAETPDPVWVVDPVDGTYNFAHGVARFAVIVALCRGRETLAGWIHDPVRGETALAELGGGAELRGAPLRIAAPSELAALKGTLHAGFRGNPELRARVERARGRVRQIRSLRCAGLEYVRLVTGEADFSLFSSTKPWDHLAGVLLHREAGGQSRLLDDRAYRPQDGRSLGLLSAPDRESWLALRATLFGAACEVLDELPGDAAGARAAGDRPLLGLGLQPRLVDLQAEVGDVALDHRQEGLLVAVVEAEPQAEAVGQTDLFLHRLARVDRRRALVVDHVPRHQMTAVGGGVEQHVGRASLDAAFQHRLQRLVAGVLLVEGEVVAEQQEAARRPRAQELQQPRQAGDVLAVDLDQRQARVAAQSLVDLGVGGLDQGGLAHAARAPQQGVVGRQAACETRGVVEQEAGLAVDADQQGKGDAVDPGVNLAGPGAKGADFGPRHRQASQARAQAPSQHERDEDLMLISPAYAQGAGGGGDALLTFLPLILIFVVFYFLLIRPQQKRQKEHKAMVEALRRGDRVLTAGGIYGTVSRVVSDSEIEVEISDGVKVRMLRGTVQEVVAKNEPVDRGGKAKGKKKAAPEAEEAAAEESEAGSGDSGGEAGETSDASAIPMVQFSRWQLLAVLAVVLLGLAFAVSESLPSWLPNQQVNLGLDLQGGSSLLLEVDMEAVFEEELGNLVDTVRSELRRERIGYTGLRSEGDSVYFTLRDPAQAEAAREALSNFVGDALLTVDGDSGAGEIRLIDQVKQERQSSVLQQSIEIVRRRIDELGTREPSIQRQGDERILVQVPGVENPERLIDLLGQTAQLSFRMVNEEVRPGVDPVPPGSELLPMEEGQSGASQSEPAQPGRQIVVRKRILVSGENLTDAQPTFQDGQPVVSFRFDSTGAQRFGQVTQENVGRPFAIVLDDKVISAPVIREPILGGSGVISGNFSVQEAQDLALLLRAGALPAPLTVIEQRSVGPGLGADSIRAGELAAVLGMILVMVFMGASYGLFGLFANLALLVNLVLILAALSGLQATLTLPGIAGI</sequence>
<dbReference type="Pfam" id="PF22599">
    <property type="entry name" value="SecDF_P1_head"/>
    <property type="match status" value="1"/>
</dbReference>
<evidence type="ECO:0000313" key="17">
    <source>
        <dbReference type="Proteomes" id="UP000601435"/>
    </source>
</evidence>
<keyword evidence="17" id="KW-1185">Reference proteome</keyword>
<dbReference type="NCBIfam" id="TIGR01129">
    <property type="entry name" value="secD"/>
    <property type="match status" value="1"/>
</dbReference>
<dbReference type="InterPro" id="IPR054384">
    <property type="entry name" value="SecDF_P1_head"/>
</dbReference>
<evidence type="ECO:0000256" key="9">
    <source>
        <dbReference type="ARBA" id="ARBA00023010"/>
    </source>
</evidence>
<keyword evidence="4 13" id="KW-0812">Transmembrane</keyword>
<evidence type="ECO:0000313" key="16">
    <source>
        <dbReference type="EMBL" id="CAE7832827.1"/>
    </source>
</evidence>
<feature type="binding site" evidence="11">
    <location>
        <position position="217"/>
    </location>
    <ligand>
        <name>Mg(2+)</name>
        <dbReference type="ChEBI" id="CHEBI:18420"/>
        <label>1</label>
        <note>catalytic</note>
    </ligand>
</feature>
<feature type="transmembrane region" description="Helical" evidence="13">
    <location>
        <begin position="1051"/>
        <end position="1071"/>
    </location>
</feature>
<keyword evidence="9" id="KW-0811">Translocation</keyword>
<evidence type="ECO:0000256" key="5">
    <source>
        <dbReference type="ARBA" id="ARBA00022723"/>
    </source>
</evidence>
<dbReference type="Gene3D" id="3.30.1360.200">
    <property type="match status" value="1"/>
</dbReference>
<evidence type="ECO:0000256" key="10">
    <source>
        <dbReference type="ARBA" id="ARBA00023136"/>
    </source>
</evidence>
<dbReference type="InterPro" id="IPR020583">
    <property type="entry name" value="Inositol_monoP_metal-BS"/>
</dbReference>
<comment type="cofactor">
    <cofactor evidence="11">
        <name>Mg(2+)</name>
        <dbReference type="ChEBI" id="CHEBI:18420"/>
    </cofactor>
</comment>
<dbReference type="NCBIfam" id="TIGR00916">
    <property type="entry name" value="2A0604s01"/>
    <property type="match status" value="1"/>
</dbReference>
<feature type="domain" description="Protein translocase subunit SecDF P1" evidence="14">
    <location>
        <begin position="832"/>
        <end position="891"/>
    </location>
</feature>
<dbReference type="Gene3D" id="3.40.190.80">
    <property type="match status" value="1"/>
</dbReference>
<dbReference type="InterPro" id="IPR022813">
    <property type="entry name" value="SecD/SecF_arch_bac"/>
</dbReference>
<organism evidence="16 17">
    <name type="scientific">Symbiodinium necroappetens</name>
    <dbReference type="NCBI Taxonomy" id="1628268"/>
    <lineage>
        <taxon>Eukaryota</taxon>
        <taxon>Sar</taxon>
        <taxon>Alveolata</taxon>
        <taxon>Dinophyceae</taxon>
        <taxon>Suessiales</taxon>
        <taxon>Symbiodiniaceae</taxon>
        <taxon>Symbiodinium</taxon>
    </lineage>
</organism>
<keyword evidence="7" id="KW-0653">Protein transport</keyword>
<feature type="region of interest" description="Disordered" evidence="12">
    <location>
        <begin position="641"/>
        <end position="683"/>
    </location>
</feature>
<dbReference type="InterPro" id="IPR003849">
    <property type="entry name" value="Preprotein_translocase_YajC"/>
</dbReference>
<dbReference type="CDD" id="cd01637">
    <property type="entry name" value="IMPase_like"/>
    <property type="match status" value="1"/>
</dbReference>
<dbReference type="GO" id="GO:0005886">
    <property type="term" value="C:plasma membrane"/>
    <property type="evidence" value="ECO:0007669"/>
    <property type="project" value="TreeGrafter"/>
</dbReference>
<accession>A0A812ZKH6</accession>
<feature type="region of interest" description="Disordered" evidence="12">
    <location>
        <begin position="490"/>
        <end position="535"/>
    </location>
</feature>
<feature type="compositionally biased region" description="Low complexity" evidence="12">
    <location>
        <begin position="522"/>
        <end position="531"/>
    </location>
</feature>
<dbReference type="PRINTS" id="PR00377">
    <property type="entry name" value="IMPHPHTASES"/>
</dbReference>
<feature type="binding site" evidence="11">
    <location>
        <position position="92"/>
    </location>
    <ligand>
        <name>Mg(2+)</name>
        <dbReference type="ChEBI" id="CHEBI:18420"/>
        <label>1</label>
        <note>catalytic</note>
    </ligand>
</feature>
<gene>
    <name evidence="16" type="primary">secD</name>
    <name evidence="16" type="ORF">SNEC2469_LOCUS24938</name>
</gene>
<evidence type="ECO:0000256" key="11">
    <source>
        <dbReference type="PIRSR" id="PIRSR600760-2"/>
    </source>
</evidence>
<feature type="transmembrane region" description="Helical" evidence="13">
    <location>
        <begin position="696"/>
        <end position="714"/>
    </location>
</feature>
<feature type="domain" description="SecDF P1 head subdomain" evidence="15">
    <location>
        <begin position="923"/>
        <end position="1027"/>
    </location>
</feature>
<feature type="binding site" evidence="11">
    <location>
        <position position="95"/>
    </location>
    <ligand>
        <name>Mg(2+)</name>
        <dbReference type="ChEBI" id="CHEBI:18420"/>
        <label>1</label>
        <note>catalytic</note>
    </ligand>
</feature>
<dbReference type="Gene3D" id="3.30.70.3400">
    <property type="match status" value="2"/>
</dbReference>
<dbReference type="Gene3D" id="3.30.540.10">
    <property type="entry name" value="Fructose-1,6-Bisphosphatase, subunit A, domain 1"/>
    <property type="match status" value="1"/>
</dbReference>
<dbReference type="SUPFAM" id="SSF82866">
    <property type="entry name" value="Multidrug efflux transporter AcrB transmembrane domain"/>
    <property type="match status" value="1"/>
</dbReference>
<keyword evidence="8 13" id="KW-1133">Transmembrane helix</keyword>
<evidence type="ECO:0000256" key="4">
    <source>
        <dbReference type="ARBA" id="ARBA00022692"/>
    </source>
</evidence>
<proteinExistence type="inferred from homology"/>
<dbReference type="PANTHER" id="PTHR30081:SF1">
    <property type="entry name" value="PROTEIN TRANSLOCASE SUBUNIT SECD"/>
    <property type="match status" value="1"/>
</dbReference>
<dbReference type="HAMAP" id="MF_01463_B">
    <property type="entry name" value="SecD_B"/>
    <property type="match status" value="1"/>
</dbReference>
<dbReference type="NCBIfam" id="TIGR00739">
    <property type="entry name" value="yajC"/>
    <property type="match status" value="1"/>
</dbReference>
<dbReference type="SUPFAM" id="SSF56655">
    <property type="entry name" value="Carbohydrate phosphatase"/>
    <property type="match status" value="1"/>
</dbReference>
<dbReference type="AlphaFoldDB" id="A0A812ZKH6"/>
<feature type="non-terminal residue" evidence="16">
    <location>
        <position position="1"/>
    </location>
</feature>
<dbReference type="GO" id="GO:0006886">
    <property type="term" value="P:intracellular protein transport"/>
    <property type="evidence" value="ECO:0007669"/>
    <property type="project" value="InterPro"/>
</dbReference>
<dbReference type="Proteomes" id="UP000601435">
    <property type="component" value="Unassembled WGS sequence"/>
</dbReference>
<feature type="binding site" evidence="11">
    <location>
        <position position="68"/>
    </location>
    <ligand>
        <name>Mg(2+)</name>
        <dbReference type="ChEBI" id="CHEBI:18420"/>
        <label>1</label>
        <note>catalytic</note>
    </ligand>
</feature>
<comment type="caution">
    <text evidence="16">The sequence shown here is derived from an EMBL/GenBank/DDBJ whole genome shotgun (WGS) entry which is preliminary data.</text>
</comment>
<keyword evidence="5 11" id="KW-0479">Metal-binding</keyword>
<evidence type="ECO:0000256" key="13">
    <source>
        <dbReference type="SAM" id="Phobius"/>
    </source>
</evidence>
<evidence type="ECO:0000256" key="3">
    <source>
        <dbReference type="ARBA" id="ARBA00022475"/>
    </source>
</evidence>
<evidence type="ECO:0000256" key="6">
    <source>
        <dbReference type="ARBA" id="ARBA00022842"/>
    </source>
</evidence>
<keyword evidence="3" id="KW-1003">Cell membrane</keyword>
<dbReference type="Pfam" id="PF21760">
    <property type="entry name" value="SecD_1st"/>
    <property type="match status" value="1"/>
</dbReference>
<dbReference type="PROSITE" id="PS00629">
    <property type="entry name" value="IMP_1"/>
    <property type="match status" value="1"/>
</dbReference>